<dbReference type="Pfam" id="PF00293">
    <property type="entry name" value="NUDIX"/>
    <property type="match status" value="1"/>
</dbReference>
<dbReference type="Gene3D" id="3.90.79.10">
    <property type="entry name" value="Nucleoside Triphosphate Pyrophosphohydrolase"/>
    <property type="match status" value="1"/>
</dbReference>
<dbReference type="PROSITE" id="PS00893">
    <property type="entry name" value="NUDIX_BOX"/>
    <property type="match status" value="1"/>
</dbReference>
<dbReference type="InterPro" id="IPR020084">
    <property type="entry name" value="NUDIX_hydrolase_CS"/>
</dbReference>
<dbReference type="InterPro" id="IPR015797">
    <property type="entry name" value="NUDIX_hydrolase-like_dom_sf"/>
</dbReference>
<evidence type="ECO:0000313" key="5">
    <source>
        <dbReference type="Proteomes" id="UP000244855"/>
    </source>
</evidence>
<feature type="domain" description="Nudix hydrolase" evidence="3">
    <location>
        <begin position="81"/>
        <end position="225"/>
    </location>
</feature>
<reference evidence="4 5" key="1">
    <citation type="journal article" date="2018" name="Sci. Rep.">
        <title>Comparative genomics provides insights into the lifestyle and reveals functional heterogeneity of dark septate endophytic fungi.</title>
        <authorList>
            <person name="Knapp D.G."/>
            <person name="Nemeth J.B."/>
            <person name="Barry K."/>
            <person name="Hainaut M."/>
            <person name="Henrissat B."/>
            <person name="Johnson J."/>
            <person name="Kuo A."/>
            <person name="Lim J.H.P."/>
            <person name="Lipzen A."/>
            <person name="Nolan M."/>
            <person name="Ohm R.A."/>
            <person name="Tamas L."/>
            <person name="Grigoriev I.V."/>
            <person name="Spatafora J.W."/>
            <person name="Nagy L.G."/>
            <person name="Kovacs G.M."/>
        </authorList>
    </citation>
    <scope>NUCLEOTIDE SEQUENCE [LARGE SCALE GENOMIC DNA]</scope>
    <source>
        <strain evidence="4 5">DSE2036</strain>
    </source>
</reference>
<keyword evidence="1" id="KW-0378">Hydrolase</keyword>
<dbReference type="InterPro" id="IPR000086">
    <property type="entry name" value="NUDIX_hydrolase_dom"/>
</dbReference>
<name>A0A2V1D245_9PLEO</name>
<evidence type="ECO:0000256" key="1">
    <source>
        <dbReference type="ARBA" id="ARBA00022801"/>
    </source>
</evidence>
<organism evidence="4 5">
    <name type="scientific">Periconia macrospinosa</name>
    <dbReference type="NCBI Taxonomy" id="97972"/>
    <lineage>
        <taxon>Eukaryota</taxon>
        <taxon>Fungi</taxon>
        <taxon>Dikarya</taxon>
        <taxon>Ascomycota</taxon>
        <taxon>Pezizomycotina</taxon>
        <taxon>Dothideomycetes</taxon>
        <taxon>Pleosporomycetidae</taxon>
        <taxon>Pleosporales</taxon>
        <taxon>Massarineae</taxon>
        <taxon>Periconiaceae</taxon>
        <taxon>Periconia</taxon>
    </lineage>
</organism>
<evidence type="ECO:0000313" key="4">
    <source>
        <dbReference type="EMBL" id="PVH92117.1"/>
    </source>
</evidence>
<proteinExistence type="predicted"/>
<feature type="compositionally biased region" description="Basic and acidic residues" evidence="2">
    <location>
        <begin position="119"/>
        <end position="139"/>
    </location>
</feature>
<feature type="region of interest" description="Disordered" evidence="2">
    <location>
        <begin position="119"/>
        <end position="140"/>
    </location>
</feature>
<gene>
    <name evidence="4" type="ORF">DM02DRAFT_620130</name>
</gene>
<evidence type="ECO:0000256" key="2">
    <source>
        <dbReference type="SAM" id="MobiDB-lite"/>
    </source>
</evidence>
<dbReference type="AlphaFoldDB" id="A0A2V1D245"/>
<sequence length="295" mass="32930">MLLPNKDFKTSTSYRVATADNITNNPNTNIPKSSTTIINPPTTDRISVPTAAMPSSAAAAAAIPAPLSSPHPTFAQYPAENFVMGGGVAIFHLKSERVVICSAEDRRGRTYFFLPKGRRDAGESAERGAEREGFEESGYRNRLLPLPTRHHQPQAHPRITAPRITAEPVWIQLLPVGHRNIQYLLYWYIAETIPPSLEESLHSSPNEPYKPPPPFPADLTLKERLAMEPEGYEPIHHEGTGVDEEEAEYKSYLVPIEEAVVKLGKNDVMADVVVRGWRAIQDRYQMEEEIAGERK</sequence>
<dbReference type="GO" id="GO:0016787">
    <property type="term" value="F:hydrolase activity"/>
    <property type="evidence" value="ECO:0007669"/>
    <property type="project" value="UniProtKB-KW"/>
</dbReference>
<protein>
    <recommendedName>
        <fullName evidence="3">Nudix hydrolase domain-containing protein</fullName>
    </recommendedName>
</protein>
<evidence type="ECO:0000259" key="3">
    <source>
        <dbReference type="PROSITE" id="PS51462"/>
    </source>
</evidence>
<keyword evidence="5" id="KW-1185">Reference proteome</keyword>
<dbReference type="OrthoDB" id="10259236at2759"/>
<dbReference type="EMBL" id="KZ805720">
    <property type="protein sequence ID" value="PVH92117.1"/>
    <property type="molecule type" value="Genomic_DNA"/>
</dbReference>
<dbReference type="SUPFAM" id="SSF55811">
    <property type="entry name" value="Nudix"/>
    <property type="match status" value="1"/>
</dbReference>
<dbReference type="Proteomes" id="UP000244855">
    <property type="component" value="Unassembled WGS sequence"/>
</dbReference>
<accession>A0A2V1D245</accession>
<dbReference type="PROSITE" id="PS51462">
    <property type="entry name" value="NUDIX"/>
    <property type="match status" value="1"/>
</dbReference>